<gene>
    <name evidence="1" type="ORF">LCGC14_2362460</name>
</gene>
<dbReference type="EMBL" id="LAZR01034642">
    <property type="protein sequence ID" value="KKL44761.1"/>
    <property type="molecule type" value="Genomic_DNA"/>
</dbReference>
<dbReference type="InterPro" id="IPR007499">
    <property type="entry name" value="ERF_bacteria_virus"/>
</dbReference>
<reference evidence="1" key="1">
    <citation type="journal article" date="2015" name="Nature">
        <title>Complex archaea that bridge the gap between prokaryotes and eukaryotes.</title>
        <authorList>
            <person name="Spang A."/>
            <person name="Saw J.H."/>
            <person name="Jorgensen S.L."/>
            <person name="Zaremba-Niedzwiedzka K."/>
            <person name="Martijn J."/>
            <person name="Lind A.E."/>
            <person name="van Eijk R."/>
            <person name="Schleper C."/>
            <person name="Guy L."/>
            <person name="Ettema T.J."/>
        </authorList>
    </citation>
    <scope>NUCLEOTIDE SEQUENCE</scope>
</reference>
<organism evidence="1">
    <name type="scientific">marine sediment metagenome</name>
    <dbReference type="NCBI Taxonomy" id="412755"/>
    <lineage>
        <taxon>unclassified sequences</taxon>
        <taxon>metagenomes</taxon>
        <taxon>ecological metagenomes</taxon>
    </lineage>
</organism>
<accession>A0A0F9CTL2</accession>
<comment type="caution">
    <text evidence="1">The sequence shown here is derived from an EMBL/GenBank/DDBJ whole genome shotgun (WGS) entry which is preliminary data.</text>
</comment>
<feature type="non-terminal residue" evidence="1">
    <location>
        <position position="91"/>
    </location>
</feature>
<sequence length="91" mass="10235">MSKLLEFQKKVGAIKKGSINPFFKSAYFDINQLIEVIKPILNELDIRVSQPLMVVEGRSAVRTELIDAETDKVLDKSMVLIPDDLDAQKMG</sequence>
<evidence type="ECO:0000313" key="1">
    <source>
        <dbReference type="EMBL" id="KKL44761.1"/>
    </source>
</evidence>
<protein>
    <submittedName>
        <fullName evidence="1">Uncharacterized protein</fullName>
    </submittedName>
</protein>
<proteinExistence type="predicted"/>
<dbReference type="Pfam" id="PF04404">
    <property type="entry name" value="ERF"/>
    <property type="match status" value="1"/>
</dbReference>
<name>A0A0F9CTL2_9ZZZZ</name>
<dbReference type="AlphaFoldDB" id="A0A0F9CTL2"/>